<dbReference type="PROSITE" id="PS00236">
    <property type="entry name" value="NEUROTR_ION_CHANNEL"/>
    <property type="match status" value="1"/>
</dbReference>
<dbReference type="InterPro" id="IPR018000">
    <property type="entry name" value="Neurotransmitter_ion_chnl_CS"/>
</dbReference>
<keyword evidence="1 12" id="KW-0813">Transport</keyword>
<keyword evidence="3" id="KW-0812">Transmembrane</keyword>
<keyword evidence="12" id="KW-0732">Signal</keyword>
<keyword evidence="4" id="KW-0770">Synapse</keyword>
<dbReference type="GO" id="GO:0004888">
    <property type="term" value="F:transmembrane signaling receptor activity"/>
    <property type="evidence" value="ECO:0007669"/>
    <property type="project" value="InterPro"/>
</dbReference>
<dbReference type="InterPro" id="IPR002394">
    <property type="entry name" value="Nicotinic_acetylcholine_rcpt"/>
</dbReference>
<feature type="domain" description="Neurotransmitter-gated ion-channel ligand-binding" evidence="13">
    <location>
        <begin position="408"/>
        <end position="530"/>
    </location>
</feature>
<dbReference type="Gene3D" id="2.70.170.10">
    <property type="entry name" value="Neurotransmitter-gated ion-channel ligand-binding domain"/>
    <property type="match status" value="1"/>
</dbReference>
<evidence type="ECO:0000256" key="5">
    <source>
        <dbReference type="ARBA" id="ARBA00023065"/>
    </source>
</evidence>
<evidence type="ECO:0000256" key="8">
    <source>
        <dbReference type="ARBA" id="ARBA00023257"/>
    </source>
</evidence>
<dbReference type="EMBL" id="JAVRJZ010000014">
    <property type="protein sequence ID" value="KAK2713855.1"/>
    <property type="molecule type" value="Genomic_DNA"/>
</dbReference>
<keyword evidence="15" id="KW-1185">Reference proteome</keyword>
<evidence type="ECO:0000256" key="10">
    <source>
        <dbReference type="ARBA" id="ARBA00023303"/>
    </source>
</evidence>
<comment type="subcellular location">
    <subcellularLocation>
        <location evidence="11">Postsynaptic cell membrane</location>
        <topology evidence="11">Multi-pass membrane protein</topology>
    </subcellularLocation>
</comment>
<dbReference type="GO" id="GO:0022848">
    <property type="term" value="F:acetylcholine-gated monoatomic cation-selective channel activity"/>
    <property type="evidence" value="ECO:0007669"/>
    <property type="project" value="InterPro"/>
</dbReference>
<dbReference type="Pfam" id="PF02931">
    <property type="entry name" value="Neur_chan_LBD"/>
    <property type="match status" value="1"/>
</dbReference>
<evidence type="ECO:0000256" key="2">
    <source>
        <dbReference type="ARBA" id="ARBA00022475"/>
    </source>
</evidence>
<dbReference type="PRINTS" id="PR00252">
    <property type="entry name" value="NRIONCHANNEL"/>
</dbReference>
<evidence type="ECO:0000256" key="3">
    <source>
        <dbReference type="ARBA" id="ARBA00022692"/>
    </source>
</evidence>
<reference evidence="14" key="1">
    <citation type="submission" date="2023-07" db="EMBL/GenBank/DDBJ databases">
        <title>Chromosome-level genome assembly of Artemia franciscana.</title>
        <authorList>
            <person name="Jo E."/>
        </authorList>
    </citation>
    <scope>NUCLEOTIDE SEQUENCE</scope>
    <source>
        <tissue evidence="14">Whole body</tissue>
    </source>
</reference>
<keyword evidence="7" id="KW-0675">Receptor</keyword>
<keyword evidence="8" id="KW-0628">Postsynaptic cell membrane</keyword>
<keyword evidence="9" id="KW-1071">Ligand-gated ion channel</keyword>
<proteinExistence type="inferred from homology"/>
<keyword evidence="5 12" id="KW-0406">Ion transport</keyword>
<sequence length="531" mass="61443">MDINNVNTKMKRNLKFVYVLCLCITLRKTALAWENTNGKSHCFLGIDSIQLTTINKKTQVHIPTEVCTKFLPTIILDLEPSRIFHKDLRIIHKHKSQEPDLNFKYNVYSTKFKDEKQKPKIVFGAFIVETDEGFEAQIRMGYFVIEEDDKTYTFYSLLPWYLLQKEKTNELIIMRNKVFLKLIQARPEKNVVPVKLIFHHSIYESSIGISDFLSYSMLVFSALKDTYRLQSFSDVDGPYFVIKTIQVLYEPGQFAYNLPSKMAPLACLLHKKVNYKQKLYKSLQLLNKPFPKYEEELNVLTQEITNLKFAIANNNEATQDSFLDKAIKENCAKGNEITNFGRGLQTEHVVNENQITVLFANTHDGIEGDHVHGLASGRLCRDKNSNIVIDAQDDWEETNASVVWHLGRSAETLIHEDEKNQILTTNCWLTQSWTDTHLQWNASDFDGLDVVRIPYQKVWKPDVILYNNADSLFNQAIINTNVIVKSDGDVVWLSHGMFKSSCDMNVEYFPFDVQSCKMKWASWTYDGFQVV</sequence>
<dbReference type="AlphaFoldDB" id="A0AA88HQM1"/>
<dbReference type="InterPro" id="IPR036734">
    <property type="entry name" value="Neur_chan_lig-bd_sf"/>
</dbReference>
<keyword evidence="10 12" id="KW-0407">Ion channel</keyword>
<organism evidence="14 15">
    <name type="scientific">Artemia franciscana</name>
    <name type="common">Brine shrimp</name>
    <name type="synonym">Artemia sanfranciscana</name>
    <dbReference type="NCBI Taxonomy" id="6661"/>
    <lineage>
        <taxon>Eukaryota</taxon>
        <taxon>Metazoa</taxon>
        <taxon>Ecdysozoa</taxon>
        <taxon>Arthropoda</taxon>
        <taxon>Crustacea</taxon>
        <taxon>Branchiopoda</taxon>
        <taxon>Anostraca</taxon>
        <taxon>Artemiidae</taxon>
        <taxon>Artemia</taxon>
    </lineage>
</organism>
<evidence type="ECO:0000256" key="1">
    <source>
        <dbReference type="ARBA" id="ARBA00022448"/>
    </source>
</evidence>
<keyword evidence="6" id="KW-0472">Membrane</keyword>
<evidence type="ECO:0000256" key="7">
    <source>
        <dbReference type="ARBA" id="ARBA00023170"/>
    </source>
</evidence>
<dbReference type="PRINTS" id="PR00254">
    <property type="entry name" value="NICOTINICR"/>
</dbReference>
<dbReference type="FunFam" id="2.70.170.10:FF:000028">
    <property type="entry name" value="AcetylCholine Receptor"/>
    <property type="match status" value="1"/>
</dbReference>
<dbReference type="GO" id="GO:0045211">
    <property type="term" value="C:postsynaptic membrane"/>
    <property type="evidence" value="ECO:0007669"/>
    <property type="project" value="UniProtKB-SubCell"/>
</dbReference>
<evidence type="ECO:0000256" key="4">
    <source>
        <dbReference type="ARBA" id="ARBA00023018"/>
    </source>
</evidence>
<dbReference type="CDD" id="cd18997">
    <property type="entry name" value="LGIC_ECD_nAChR"/>
    <property type="match status" value="1"/>
</dbReference>
<dbReference type="PANTHER" id="PTHR18945">
    <property type="entry name" value="NEUROTRANSMITTER GATED ION CHANNEL"/>
    <property type="match status" value="1"/>
</dbReference>
<accession>A0AA88HQM1</accession>
<dbReference type="Proteomes" id="UP001187531">
    <property type="component" value="Unassembled WGS sequence"/>
</dbReference>
<name>A0AA88HQM1_ARTSF</name>
<protein>
    <recommendedName>
        <fullName evidence="13">Neurotransmitter-gated ion-channel ligand-binding domain-containing protein</fullName>
    </recommendedName>
</protein>
<comment type="caution">
    <text evidence="14">The sequence shown here is derived from an EMBL/GenBank/DDBJ whole genome shotgun (WGS) entry which is preliminary data.</text>
</comment>
<dbReference type="SUPFAM" id="SSF63712">
    <property type="entry name" value="Nicotinic receptor ligand binding domain-like"/>
    <property type="match status" value="1"/>
</dbReference>
<feature type="signal peptide" evidence="12">
    <location>
        <begin position="1"/>
        <end position="32"/>
    </location>
</feature>
<comment type="similarity">
    <text evidence="12">Belongs to the ligand-gated ion channel (TC 1.A.9) family.</text>
</comment>
<evidence type="ECO:0000256" key="12">
    <source>
        <dbReference type="RuleBase" id="RU000687"/>
    </source>
</evidence>
<evidence type="ECO:0000259" key="13">
    <source>
        <dbReference type="Pfam" id="PF02931"/>
    </source>
</evidence>
<gene>
    <name evidence="14" type="ORF">QYM36_009668</name>
</gene>
<evidence type="ECO:0000256" key="6">
    <source>
        <dbReference type="ARBA" id="ARBA00023136"/>
    </source>
</evidence>
<keyword evidence="2" id="KW-1003">Cell membrane</keyword>
<dbReference type="InterPro" id="IPR006201">
    <property type="entry name" value="Neur_channel"/>
</dbReference>
<evidence type="ECO:0000313" key="14">
    <source>
        <dbReference type="EMBL" id="KAK2713855.1"/>
    </source>
</evidence>
<evidence type="ECO:0000313" key="15">
    <source>
        <dbReference type="Proteomes" id="UP001187531"/>
    </source>
</evidence>
<dbReference type="InterPro" id="IPR006202">
    <property type="entry name" value="Neur_chan_lig-bd"/>
</dbReference>
<evidence type="ECO:0000256" key="11">
    <source>
        <dbReference type="ARBA" id="ARBA00034104"/>
    </source>
</evidence>
<feature type="chain" id="PRO_5041518058" description="Neurotransmitter-gated ion-channel ligand-binding domain-containing protein" evidence="12">
    <location>
        <begin position="33"/>
        <end position="531"/>
    </location>
</feature>
<evidence type="ECO:0000256" key="9">
    <source>
        <dbReference type="ARBA" id="ARBA00023286"/>
    </source>
</evidence>